<reference evidence="2" key="5">
    <citation type="submission" date="2024-05" db="EMBL/GenBank/DDBJ databases">
        <authorList>
            <person name="Sun Q."/>
            <person name="Zhou Y."/>
        </authorList>
    </citation>
    <scope>NUCLEOTIDE SEQUENCE</scope>
    <source>
        <strain evidence="2">CGMCC 1.12707</strain>
    </source>
</reference>
<accession>A0A1M6WX78</accession>
<keyword evidence="1" id="KW-0732">Signal</keyword>
<keyword evidence="5" id="KW-1185">Reference proteome</keyword>
<evidence type="ECO:0000313" key="5">
    <source>
        <dbReference type="Proteomes" id="UP000650994"/>
    </source>
</evidence>
<dbReference type="STRING" id="1434701.SAMN05443634_10523"/>
<dbReference type="EMBL" id="BMFL01000009">
    <property type="protein sequence ID" value="GGE98836.1"/>
    <property type="molecule type" value="Genomic_DNA"/>
</dbReference>
<feature type="chain" id="PRO_5013223521" description="Lipoprotein" evidence="1">
    <location>
        <begin position="21"/>
        <end position="60"/>
    </location>
</feature>
<dbReference type="AlphaFoldDB" id="A0A1M6WX78"/>
<evidence type="ECO:0008006" key="6">
    <source>
        <dbReference type="Google" id="ProtNLM"/>
    </source>
</evidence>
<feature type="signal peptide" evidence="1">
    <location>
        <begin position="1"/>
        <end position="20"/>
    </location>
</feature>
<dbReference type="RefSeq" id="WP_072930937.1">
    <property type="nucleotide sequence ID" value="NZ_BMFL01000009.1"/>
</dbReference>
<evidence type="ECO:0000313" key="3">
    <source>
        <dbReference type="EMBL" id="SHK98318.1"/>
    </source>
</evidence>
<dbReference type="PROSITE" id="PS51257">
    <property type="entry name" value="PROKAR_LIPOPROTEIN"/>
    <property type="match status" value="1"/>
</dbReference>
<sequence>MNKSSFLASLLILFFVFSCSQDDGVDVNAKHNNSKPIEGGSETNKDNCTKYQDCTYTNNN</sequence>
<protein>
    <recommendedName>
        <fullName evidence="6">Lipoprotein</fullName>
    </recommendedName>
</protein>
<organism evidence="3 4">
    <name type="scientific">Chishuiella changwenlii</name>
    <dbReference type="NCBI Taxonomy" id="1434701"/>
    <lineage>
        <taxon>Bacteria</taxon>
        <taxon>Pseudomonadati</taxon>
        <taxon>Bacteroidota</taxon>
        <taxon>Flavobacteriia</taxon>
        <taxon>Flavobacteriales</taxon>
        <taxon>Weeksellaceae</taxon>
        <taxon>Chishuiella</taxon>
    </lineage>
</organism>
<name>A0A1M6WX78_9FLAO</name>
<reference evidence="4" key="3">
    <citation type="submission" date="2016-11" db="EMBL/GenBank/DDBJ databases">
        <authorList>
            <person name="Varghese N."/>
            <person name="Submissions S."/>
        </authorList>
    </citation>
    <scope>NUCLEOTIDE SEQUENCE [LARGE SCALE GENOMIC DNA]</scope>
    <source>
        <strain evidence="4">DSM 27989</strain>
    </source>
</reference>
<reference evidence="3" key="2">
    <citation type="submission" date="2016-11" db="EMBL/GenBank/DDBJ databases">
        <authorList>
            <person name="Jaros S."/>
            <person name="Januszkiewicz K."/>
            <person name="Wedrychowicz H."/>
        </authorList>
    </citation>
    <scope>NUCLEOTIDE SEQUENCE [LARGE SCALE GENOMIC DNA]</scope>
    <source>
        <strain evidence="3">DSM 27989</strain>
    </source>
</reference>
<dbReference type="EMBL" id="FRBH01000005">
    <property type="protein sequence ID" value="SHK98318.1"/>
    <property type="molecule type" value="Genomic_DNA"/>
</dbReference>
<reference evidence="5" key="4">
    <citation type="journal article" date="2019" name="Int. J. Syst. Evol. Microbiol.">
        <title>The Global Catalogue of Microorganisms (GCM) 10K type strain sequencing project: providing services to taxonomists for standard genome sequencing and annotation.</title>
        <authorList>
            <consortium name="The Broad Institute Genomics Platform"/>
            <consortium name="The Broad Institute Genome Sequencing Center for Infectious Disease"/>
            <person name="Wu L."/>
            <person name="Ma J."/>
        </authorList>
    </citation>
    <scope>NUCLEOTIDE SEQUENCE [LARGE SCALE GENOMIC DNA]</scope>
    <source>
        <strain evidence="5">CGMCC 1.12707</strain>
    </source>
</reference>
<dbReference type="Proteomes" id="UP000184120">
    <property type="component" value="Unassembled WGS sequence"/>
</dbReference>
<evidence type="ECO:0000313" key="4">
    <source>
        <dbReference type="Proteomes" id="UP000184120"/>
    </source>
</evidence>
<proteinExistence type="predicted"/>
<reference evidence="2" key="1">
    <citation type="journal article" date="2014" name="Int. J. Syst. Evol. Microbiol.">
        <title>Complete genome of a new Firmicutes species belonging to the dominant human colonic microbiota ('Ruminococcus bicirculans') reveals two chromosomes and a selective capacity to utilize plant glucans.</title>
        <authorList>
            <consortium name="NISC Comparative Sequencing Program"/>
            <person name="Wegmann U."/>
            <person name="Louis P."/>
            <person name="Goesmann A."/>
            <person name="Henrissat B."/>
            <person name="Duncan S.H."/>
            <person name="Flint H.J."/>
        </authorList>
    </citation>
    <scope>NUCLEOTIDE SEQUENCE</scope>
    <source>
        <strain evidence="2">CGMCC 1.12707</strain>
    </source>
</reference>
<evidence type="ECO:0000256" key="1">
    <source>
        <dbReference type="SAM" id="SignalP"/>
    </source>
</evidence>
<evidence type="ECO:0000313" key="2">
    <source>
        <dbReference type="EMBL" id="GGE98836.1"/>
    </source>
</evidence>
<gene>
    <name evidence="2" type="ORF">GCM10010984_15530</name>
    <name evidence="3" type="ORF">SAMN05443634_10523</name>
</gene>
<dbReference type="Proteomes" id="UP000650994">
    <property type="component" value="Unassembled WGS sequence"/>
</dbReference>